<dbReference type="EMBL" id="GBXM01062385">
    <property type="protein sequence ID" value="JAH46192.1"/>
    <property type="molecule type" value="Transcribed_RNA"/>
</dbReference>
<organism evidence="1">
    <name type="scientific">Anguilla anguilla</name>
    <name type="common">European freshwater eel</name>
    <name type="synonym">Muraena anguilla</name>
    <dbReference type="NCBI Taxonomy" id="7936"/>
    <lineage>
        <taxon>Eukaryota</taxon>
        <taxon>Metazoa</taxon>
        <taxon>Chordata</taxon>
        <taxon>Craniata</taxon>
        <taxon>Vertebrata</taxon>
        <taxon>Euteleostomi</taxon>
        <taxon>Actinopterygii</taxon>
        <taxon>Neopterygii</taxon>
        <taxon>Teleostei</taxon>
        <taxon>Anguilliformes</taxon>
        <taxon>Anguillidae</taxon>
        <taxon>Anguilla</taxon>
    </lineage>
</organism>
<proteinExistence type="predicted"/>
<name>A0A0E9SY46_ANGAN</name>
<dbReference type="AlphaFoldDB" id="A0A0E9SY46"/>
<sequence length="29" mass="3373">MKQLHSTPSIIMTGRIQQQSRLLRHPALM</sequence>
<accession>A0A0E9SY46</accession>
<reference evidence="1" key="1">
    <citation type="submission" date="2014-11" db="EMBL/GenBank/DDBJ databases">
        <authorList>
            <person name="Amaro Gonzalez C."/>
        </authorList>
    </citation>
    <scope>NUCLEOTIDE SEQUENCE</scope>
</reference>
<evidence type="ECO:0000313" key="1">
    <source>
        <dbReference type="EMBL" id="JAH46192.1"/>
    </source>
</evidence>
<reference evidence="1" key="2">
    <citation type="journal article" date="2015" name="Fish Shellfish Immunol.">
        <title>Early steps in the European eel (Anguilla anguilla)-Vibrio vulnificus interaction in the gills: Role of the RtxA13 toxin.</title>
        <authorList>
            <person name="Callol A."/>
            <person name="Pajuelo D."/>
            <person name="Ebbesson L."/>
            <person name="Teles M."/>
            <person name="MacKenzie S."/>
            <person name="Amaro C."/>
        </authorList>
    </citation>
    <scope>NUCLEOTIDE SEQUENCE</scope>
</reference>
<protein>
    <submittedName>
        <fullName evidence="1">Uncharacterized protein</fullName>
    </submittedName>
</protein>